<dbReference type="EMBL" id="LN729787">
    <property type="protein sequence ID" value="CEP13500.1"/>
    <property type="molecule type" value="Genomic_DNA"/>
</dbReference>
<dbReference type="OrthoDB" id="2207350at2759"/>
<keyword evidence="2" id="KW-1185">Reference proteome</keyword>
<evidence type="ECO:0000313" key="2">
    <source>
        <dbReference type="Proteomes" id="UP000054107"/>
    </source>
</evidence>
<gene>
    <name evidence="1" type="primary">PARPA_07579.1 scaffold 28415</name>
</gene>
<sequence>MRAENQQCPHAKWDRLKGYIRKLTQSYCLNRASWRQRRLGTLQSQRNAIIRQHKQQPYILNTLLRDVESELANLQRKLAEMSILRAVKTWIDNNERDVGYLQRTIEQRVSKQQFTNIIHPSTGVTCSSTSDKVEAVHHFYQDLYADEPIHHLP</sequence>
<evidence type="ECO:0000313" key="1">
    <source>
        <dbReference type="EMBL" id="CEP13500.1"/>
    </source>
</evidence>
<protein>
    <submittedName>
        <fullName evidence="1">Uncharacterized protein</fullName>
    </submittedName>
</protein>
<name>A0A0B7NDT5_9FUNG</name>
<dbReference type="Proteomes" id="UP000054107">
    <property type="component" value="Unassembled WGS sequence"/>
</dbReference>
<proteinExistence type="predicted"/>
<organism evidence="1 2">
    <name type="scientific">Parasitella parasitica</name>
    <dbReference type="NCBI Taxonomy" id="35722"/>
    <lineage>
        <taxon>Eukaryota</taxon>
        <taxon>Fungi</taxon>
        <taxon>Fungi incertae sedis</taxon>
        <taxon>Mucoromycota</taxon>
        <taxon>Mucoromycotina</taxon>
        <taxon>Mucoromycetes</taxon>
        <taxon>Mucorales</taxon>
        <taxon>Mucorineae</taxon>
        <taxon>Mucoraceae</taxon>
        <taxon>Parasitella</taxon>
    </lineage>
</organism>
<reference evidence="1 2" key="1">
    <citation type="submission" date="2014-09" db="EMBL/GenBank/DDBJ databases">
        <authorList>
            <person name="Ellenberger Sabrina"/>
        </authorList>
    </citation>
    <scope>NUCLEOTIDE SEQUENCE [LARGE SCALE GENOMIC DNA]</scope>
    <source>
        <strain evidence="1 2">CBS 412.66</strain>
    </source>
</reference>
<dbReference type="AlphaFoldDB" id="A0A0B7NDT5"/>
<accession>A0A0B7NDT5</accession>